<gene>
    <name evidence="2" type="ORF">A4X06_0g3772</name>
</gene>
<feature type="compositionally biased region" description="Pro residues" evidence="1">
    <location>
        <begin position="124"/>
        <end position="135"/>
    </location>
</feature>
<feature type="compositionally biased region" description="Low complexity" evidence="1">
    <location>
        <begin position="332"/>
        <end position="344"/>
    </location>
</feature>
<reference evidence="2" key="2">
    <citation type="journal article" date="2019" name="IMA Fungus">
        <title>Genome sequencing and comparison of five Tilletia species to identify candidate genes for the detection of regulated species infecting wheat.</title>
        <authorList>
            <person name="Nguyen H.D.T."/>
            <person name="Sultana T."/>
            <person name="Kesanakurti P."/>
            <person name="Hambleton S."/>
        </authorList>
    </citation>
    <scope>NUCLEOTIDE SEQUENCE</scope>
    <source>
        <strain evidence="2">DAOMC 236426</strain>
    </source>
</reference>
<sequence>MEYTVPYDDELELPLRWRRAHNELSPPSSPAVDFAHPAARAPARIIPKHQHAHQHPVRHAPTTVPKPVQARATKELTPPISTQTARTTAVSAAFESTSTSSVAAVAPVRDDGVRDDDRSSSSSPIPPSSPTPACPPSSDLLNSRAVTPPPSRRYQLGKRPVAVFAPPIRDTPNNPFIEGGPADLGFRGPFGADARTVAASRAADRVQKGRTTYVFRGQRITYEDPEYNSGDSDSDNLFGPNGLQPRLLFPPRDDPAPVASSSASTSSSSAASRLRPSSSSARLAASLAAHERHLATGSSSRAWEDDPFGGDVARDEKGIDIDTFFGPSAPISRPSSQSHQQTSRTHVHADAGHLLQHCDDWSSDTSDEESDEDEEDEEDEEGDDGEGEDDGHDHTHIHASFEGLEQVRMDMDHLVPPPSTDHAPPPFTSSSTAMTRDDSSHSHSSTSSSSMAFSTSGIRSERLVQGGGNKRKWGPGVDRYLDVGPEAEVDGFGSGPGSKRARLAGPSYRALGGSGAVQGGGGVGLGLSHLDEPRSECEDGFEAR</sequence>
<feature type="compositionally biased region" description="Gly residues" evidence="1">
    <location>
        <begin position="514"/>
        <end position="525"/>
    </location>
</feature>
<protein>
    <submittedName>
        <fullName evidence="2">Uncharacterized protein</fullName>
    </submittedName>
</protein>
<reference evidence="2" key="1">
    <citation type="submission" date="2016-04" db="EMBL/GenBank/DDBJ databases">
        <authorList>
            <person name="Nguyen H.D."/>
            <person name="Samba Siva P."/>
            <person name="Cullis J."/>
            <person name="Levesque C.A."/>
            <person name="Hambleton S."/>
        </authorList>
    </citation>
    <scope>NUCLEOTIDE SEQUENCE</scope>
    <source>
        <strain evidence="2">DAOMC 236426</strain>
    </source>
</reference>
<name>A0A8X7MUQ0_9BASI</name>
<feature type="compositionally biased region" description="Low complexity" evidence="1">
    <location>
        <begin position="256"/>
        <end position="288"/>
    </location>
</feature>
<dbReference type="Proteomes" id="UP000077684">
    <property type="component" value="Unassembled WGS sequence"/>
</dbReference>
<feature type="compositionally biased region" description="Low complexity" evidence="1">
    <location>
        <begin position="442"/>
        <end position="456"/>
    </location>
</feature>
<evidence type="ECO:0000256" key="1">
    <source>
        <dbReference type="SAM" id="MobiDB-lite"/>
    </source>
</evidence>
<feature type="region of interest" description="Disordered" evidence="1">
    <location>
        <begin position="74"/>
        <end position="158"/>
    </location>
</feature>
<dbReference type="AlphaFoldDB" id="A0A8X7MUQ0"/>
<accession>A0A8X7MUQ0</accession>
<proteinExistence type="predicted"/>
<feature type="region of interest" description="Disordered" evidence="1">
    <location>
        <begin position="220"/>
        <end position="476"/>
    </location>
</feature>
<feature type="region of interest" description="Disordered" evidence="1">
    <location>
        <begin position="514"/>
        <end position="544"/>
    </location>
</feature>
<evidence type="ECO:0000313" key="3">
    <source>
        <dbReference type="Proteomes" id="UP000077684"/>
    </source>
</evidence>
<feature type="compositionally biased region" description="Pro residues" evidence="1">
    <location>
        <begin position="415"/>
        <end position="427"/>
    </location>
</feature>
<comment type="caution">
    <text evidence="2">The sequence shown here is derived from an EMBL/GenBank/DDBJ whole genome shotgun (WGS) entry which is preliminary data.</text>
</comment>
<dbReference type="EMBL" id="LWDE02000362">
    <property type="protein sequence ID" value="KAE8248357.1"/>
    <property type="molecule type" value="Genomic_DNA"/>
</dbReference>
<evidence type="ECO:0000313" key="2">
    <source>
        <dbReference type="EMBL" id="KAE8248357.1"/>
    </source>
</evidence>
<keyword evidence="3" id="KW-1185">Reference proteome</keyword>
<feature type="compositionally biased region" description="Basic and acidic residues" evidence="1">
    <location>
        <begin position="529"/>
        <end position="544"/>
    </location>
</feature>
<feature type="compositionally biased region" description="Low complexity" evidence="1">
    <location>
        <begin position="87"/>
        <end position="107"/>
    </location>
</feature>
<feature type="compositionally biased region" description="Basic and acidic residues" evidence="1">
    <location>
        <begin position="347"/>
        <end position="360"/>
    </location>
</feature>
<feature type="compositionally biased region" description="Acidic residues" evidence="1">
    <location>
        <begin position="361"/>
        <end position="390"/>
    </location>
</feature>
<feature type="compositionally biased region" description="Basic and acidic residues" evidence="1">
    <location>
        <begin position="108"/>
        <end position="119"/>
    </location>
</feature>
<organism evidence="2 3">
    <name type="scientific">Tilletia controversa</name>
    <name type="common">dwarf bunt fungus</name>
    <dbReference type="NCBI Taxonomy" id="13291"/>
    <lineage>
        <taxon>Eukaryota</taxon>
        <taxon>Fungi</taxon>
        <taxon>Dikarya</taxon>
        <taxon>Basidiomycota</taxon>
        <taxon>Ustilaginomycotina</taxon>
        <taxon>Exobasidiomycetes</taxon>
        <taxon>Tilletiales</taxon>
        <taxon>Tilletiaceae</taxon>
        <taxon>Tilletia</taxon>
    </lineage>
</organism>